<comment type="caution">
    <text evidence="2">The sequence shown here is derived from an EMBL/GenBank/DDBJ whole genome shotgun (WGS) entry which is preliminary data.</text>
</comment>
<name>A0A9P4NUL1_9PEZI</name>
<gene>
    <name evidence="2" type="ORF">EJ08DRAFT_695311</name>
</gene>
<feature type="compositionally biased region" description="Gly residues" evidence="1">
    <location>
        <begin position="1"/>
        <end position="20"/>
    </location>
</feature>
<organism evidence="2 3">
    <name type="scientific">Tothia fuscella</name>
    <dbReference type="NCBI Taxonomy" id="1048955"/>
    <lineage>
        <taxon>Eukaryota</taxon>
        <taxon>Fungi</taxon>
        <taxon>Dikarya</taxon>
        <taxon>Ascomycota</taxon>
        <taxon>Pezizomycotina</taxon>
        <taxon>Dothideomycetes</taxon>
        <taxon>Pleosporomycetidae</taxon>
        <taxon>Venturiales</taxon>
        <taxon>Cylindrosympodiaceae</taxon>
        <taxon>Tothia</taxon>
    </lineage>
</organism>
<feature type="compositionally biased region" description="Polar residues" evidence="1">
    <location>
        <begin position="32"/>
        <end position="49"/>
    </location>
</feature>
<evidence type="ECO:0000256" key="1">
    <source>
        <dbReference type="SAM" id="MobiDB-lite"/>
    </source>
</evidence>
<evidence type="ECO:0000313" key="2">
    <source>
        <dbReference type="EMBL" id="KAF2432550.1"/>
    </source>
</evidence>
<dbReference type="AlphaFoldDB" id="A0A9P4NUL1"/>
<feature type="region of interest" description="Disordered" evidence="1">
    <location>
        <begin position="1"/>
        <end position="87"/>
    </location>
</feature>
<dbReference type="Proteomes" id="UP000800235">
    <property type="component" value="Unassembled WGS sequence"/>
</dbReference>
<proteinExistence type="predicted"/>
<dbReference type="EMBL" id="MU007025">
    <property type="protein sequence ID" value="KAF2432550.1"/>
    <property type="molecule type" value="Genomic_DNA"/>
</dbReference>
<protein>
    <submittedName>
        <fullName evidence="2">Uncharacterized protein</fullName>
    </submittedName>
</protein>
<keyword evidence="3" id="KW-1185">Reference proteome</keyword>
<evidence type="ECO:0000313" key="3">
    <source>
        <dbReference type="Proteomes" id="UP000800235"/>
    </source>
</evidence>
<reference evidence="2" key="1">
    <citation type="journal article" date="2020" name="Stud. Mycol.">
        <title>101 Dothideomycetes genomes: a test case for predicting lifestyles and emergence of pathogens.</title>
        <authorList>
            <person name="Haridas S."/>
            <person name="Albert R."/>
            <person name="Binder M."/>
            <person name="Bloem J."/>
            <person name="Labutti K."/>
            <person name="Salamov A."/>
            <person name="Andreopoulos B."/>
            <person name="Baker S."/>
            <person name="Barry K."/>
            <person name="Bills G."/>
            <person name="Bluhm B."/>
            <person name="Cannon C."/>
            <person name="Castanera R."/>
            <person name="Culley D."/>
            <person name="Daum C."/>
            <person name="Ezra D."/>
            <person name="Gonzalez J."/>
            <person name="Henrissat B."/>
            <person name="Kuo A."/>
            <person name="Liang C."/>
            <person name="Lipzen A."/>
            <person name="Lutzoni F."/>
            <person name="Magnuson J."/>
            <person name="Mondo S."/>
            <person name="Nolan M."/>
            <person name="Ohm R."/>
            <person name="Pangilinan J."/>
            <person name="Park H.-J."/>
            <person name="Ramirez L."/>
            <person name="Alfaro M."/>
            <person name="Sun H."/>
            <person name="Tritt A."/>
            <person name="Yoshinaga Y."/>
            <person name="Zwiers L.-H."/>
            <person name="Turgeon B."/>
            <person name="Goodwin S."/>
            <person name="Spatafora J."/>
            <person name="Crous P."/>
            <person name="Grigoriev I."/>
        </authorList>
    </citation>
    <scope>NUCLEOTIDE SEQUENCE</scope>
    <source>
        <strain evidence="2">CBS 130266</strain>
    </source>
</reference>
<sequence>MSFSGSGHGNGAGRGNGSGRGQLPNGIPPWRRNSSNPQQNGNADQQPQINGEHPQGLGNVPPPPPSPAGYMINPHYNPHSLPTPGQVPGNTYLIPRVADNAGAVNGLPPAPPPAAQANAQQPGLAIGHPALSVIPARNVGGRLHPNMRLGIPMPTLSEYTLNFQELGGGPTQGITGRSMVTGVAHGVTRFVNAIEFDNIEYRREALFSNPDALTRFQGRAVFARQVVFYGNVTFTPQSNVTFTVEPSRRVDGLITCESPDAVQPPATAANNANPYVLESVGIHEAPVLYGTQHGGVGSTVSFLGKVRFHGPVIFAGTVVFEEVHFDQAAEFVHAPPNRPYE</sequence>
<accession>A0A9P4NUL1</accession>